<protein>
    <submittedName>
        <fullName evidence="8">NINJ2 protein</fullName>
    </submittedName>
</protein>
<dbReference type="EMBL" id="JAAWVQ010006529">
    <property type="protein sequence ID" value="MBN3270942.1"/>
    <property type="molecule type" value="Genomic_DNA"/>
</dbReference>
<feature type="transmembrane region" description="Helical" evidence="7">
    <location>
        <begin position="339"/>
        <end position="359"/>
    </location>
</feature>
<keyword evidence="6 7" id="KW-0472">Membrane</keyword>
<keyword evidence="4" id="KW-0130">Cell adhesion</keyword>
<feature type="non-terminal residue" evidence="8">
    <location>
        <position position="367"/>
    </location>
</feature>
<keyword evidence="5 7" id="KW-1133">Transmembrane helix</keyword>
<dbReference type="InterPro" id="IPR007007">
    <property type="entry name" value="Ninjurin"/>
</dbReference>
<gene>
    <name evidence="8" type="primary">Ninj2</name>
    <name evidence="8" type="ORF">GTO93_0017295</name>
</gene>
<evidence type="ECO:0000256" key="2">
    <source>
        <dbReference type="ARBA" id="ARBA00008141"/>
    </source>
</evidence>
<evidence type="ECO:0000256" key="6">
    <source>
        <dbReference type="ARBA" id="ARBA00023136"/>
    </source>
</evidence>
<feature type="transmembrane region" description="Helical" evidence="7">
    <location>
        <begin position="294"/>
        <end position="318"/>
    </location>
</feature>
<evidence type="ECO:0000313" key="8">
    <source>
        <dbReference type="EMBL" id="MBN3270942.1"/>
    </source>
</evidence>
<evidence type="ECO:0000256" key="7">
    <source>
        <dbReference type="SAM" id="Phobius"/>
    </source>
</evidence>
<dbReference type="PANTHER" id="PTHR12316">
    <property type="entry name" value="NINJURIN-RELATED"/>
    <property type="match status" value="1"/>
</dbReference>
<evidence type="ECO:0000256" key="5">
    <source>
        <dbReference type="ARBA" id="ARBA00022989"/>
    </source>
</evidence>
<reference evidence="8" key="1">
    <citation type="journal article" date="2021" name="Cell">
        <title>Tracing the genetic footprints of vertebrate landing in non-teleost ray-finned fishes.</title>
        <authorList>
            <person name="Bi X."/>
            <person name="Wang K."/>
            <person name="Yang L."/>
            <person name="Pan H."/>
            <person name="Jiang H."/>
            <person name="Wei Q."/>
            <person name="Fang M."/>
            <person name="Yu H."/>
            <person name="Zhu C."/>
            <person name="Cai Y."/>
            <person name="He Y."/>
            <person name="Gan X."/>
            <person name="Zeng H."/>
            <person name="Yu D."/>
            <person name="Zhu Y."/>
            <person name="Jiang H."/>
            <person name="Qiu Q."/>
            <person name="Yang H."/>
            <person name="Zhang Y.E."/>
            <person name="Wang W."/>
            <person name="Zhu M."/>
            <person name="He S."/>
            <person name="Zhang G."/>
        </authorList>
    </citation>
    <scope>NUCLEOTIDE SEQUENCE</scope>
    <source>
        <strain evidence="8">Pddl_001</strain>
    </source>
</reference>
<organism evidence="8 9">
    <name type="scientific">Polyodon spathula</name>
    <name type="common">North American paddlefish</name>
    <name type="synonym">Squalus spathula</name>
    <dbReference type="NCBI Taxonomy" id="7913"/>
    <lineage>
        <taxon>Eukaryota</taxon>
        <taxon>Metazoa</taxon>
        <taxon>Chordata</taxon>
        <taxon>Craniata</taxon>
        <taxon>Vertebrata</taxon>
        <taxon>Euteleostomi</taxon>
        <taxon>Actinopterygii</taxon>
        <taxon>Chondrostei</taxon>
        <taxon>Acipenseriformes</taxon>
        <taxon>Polyodontidae</taxon>
        <taxon>Polyodon</taxon>
    </lineage>
</organism>
<keyword evidence="9" id="KW-1185">Reference proteome</keyword>
<dbReference type="Pfam" id="PF04923">
    <property type="entry name" value="Ninjurin"/>
    <property type="match status" value="1"/>
</dbReference>
<evidence type="ECO:0000313" key="9">
    <source>
        <dbReference type="Proteomes" id="UP001166093"/>
    </source>
</evidence>
<dbReference type="Proteomes" id="UP001166093">
    <property type="component" value="Unassembled WGS sequence"/>
</dbReference>
<comment type="similarity">
    <text evidence="2">Belongs to the ninjurin family.</text>
</comment>
<accession>A0ABS2X9W2</accession>
<keyword evidence="3 7" id="KW-0812">Transmembrane</keyword>
<feature type="non-terminal residue" evidence="8">
    <location>
        <position position="1"/>
    </location>
</feature>
<comment type="caution">
    <text evidence="8">The sequence shown here is derived from an EMBL/GenBank/DDBJ whole genome shotgun (WGS) entry which is preliminary data.</text>
</comment>
<proteinExistence type="inferred from homology"/>
<evidence type="ECO:0000256" key="3">
    <source>
        <dbReference type="ARBA" id="ARBA00022692"/>
    </source>
</evidence>
<dbReference type="PANTHER" id="PTHR12316:SF24">
    <property type="entry name" value="NINJURIN-2"/>
    <property type="match status" value="1"/>
</dbReference>
<evidence type="ECO:0000256" key="4">
    <source>
        <dbReference type="ARBA" id="ARBA00022889"/>
    </source>
</evidence>
<evidence type="ECO:0000256" key="1">
    <source>
        <dbReference type="ARBA" id="ARBA00004141"/>
    </source>
</evidence>
<name>A0ABS2X9W2_POLSP</name>
<sequence length="367" mass="40969">MFQASTPSESTQPQVRWTDEETRSLLQIIADLGIMDELDRPRQRNATIFTSISVLWLNVWPVGQGRFELLMACAQGKGRDDGKIHNLERRKERESLSSGAALKQGVRSGIRQVSSGAGSRLQTPLLTQAKVVYTEKVALLDAPITLGQTFGVCTDVSLERSHKATEVASKFLRLPTYRQCPSLTHFHQGKRGSLLLSVDTFSQHIPYGSTCYSNVKYIHSLQTEYCIYYIDLPSKHPDDRQDERSAPRRDATPLNLNHYATKKTVAESMLDVALLMANASQLKAVIEQGPGFKYYITLLALISLSLLFQMVIGGLFIAMARKDLNDVRNQRKLNILNNVATGLVFFTAIINVFITAFGVQKTGLYPN</sequence>
<comment type="subcellular location">
    <subcellularLocation>
        <location evidence="1">Membrane</location>
        <topology evidence="1">Multi-pass membrane protein</topology>
    </subcellularLocation>
</comment>